<comment type="similarity">
    <text evidence="2">Belongs to the glycosyl hydrolase 13 family.</text>
</comment>
<feature type="binding site" evidence="8">
    <location>
        <position position="247"/>
    </location>
    <ligand>
        <name>Ca(2+)</name>
        <dbReference type="ChEBI" id="CHEBI:29108"/>
        <label>1</label>
    </ligand>
</feature>
<dbReference type="EMBL" id="NTFS01000505">
    <property type="protein sequence ID" value="PAX50982.1"/>
    <property type="molecule type" value="Genomic_DNA"/>
</dbReference>
<dbReference type="SMART" id="SM00642">
    <property type="entry name" value="Aamy"/>
    <property type="match status" value="1"/>
</dbReference>
<dbReference type="RefSeq" id="WP_095724642.1">
    <property type="nucleotide sequence ID" value="NZ_NTFS01000505.1"/>
</dbReference>
<keyword evidence="11" id="KW-1185">Reference proteome</keyword>
<reference evidence="10 11" key="1">
    <citation type="submission" date="2017-08" db="EMBL/GenBank/DDBJ databases">
        <title>Draft genome sequence of filamentous cyanobacterium Calothrix elsteri CCALA 953.</title>
        <authorList>
            <person name="Gagunashvili A.N."/>
            <person name="Elster J."/>
            <person name="Andresson O.S."/>
        </authorList>
    </citation>
    <scope>NUCLEOTIDE SEQUENCE [LARGE SCALE GENOMIC DNA]</scope>
    <source>
        <strain evidence="10 11">CCALA 953</strain>
    </source>
</reference>
<evidence type="ECO:0000256" key="5">
    <source>
        <dbReference type="ARBA" id="ARBA00023277"/>
    </source>
</evidence>
<dbReference type="CDD" id="cd11318">
    <property type="entry name" value="AmyAc_bac_fung_AmyA"/>
    <property type="match status" value="1"/>
</dbReference>
<sequence length="500" mass="57960">MVCINGVMMQYFHWYISDNGTLWDEVSEKAKELEKSGFTAIWLPPAYKGLAGKSDVGYGVYDLFDLGEFDQKGSIRTKYGTRQQYLNAIKSLHNSQINVYADTVLNHRMGADSAEIFKATPFPQDNRLNSKGDLQEIKSYTHYHFPGRKNKYSQFEWHWYHFDAVDYNEYNGSDSLQDSFASRSTVYLVEGKQFDDYVSLEKGNFSYLMGCDLDFQDTWVRQEITNWGKWYLDTTGVDGFRLDAIKHIASWFFPEWIDAMEKHVGKDLFVVGEYWVPEISSIHRYIDLIAGKMSAFDVPLHYNFHYASKAGGNYDMRTILDGTLMQQRSTNAVTFVENHDSQPLQALESVVESWFKPLAYAIILLRQEGYPCVFYADYYGAEYEDWGKDGNRYKISMASHRWIIDKLLYARQNYAYGSQYEYFDHFNTVGWTRLGDNEHPKAMAVIMSDGAEGSKWMEVGKRNAKFVDITNHIQEPIYTNSDGWGEFRCHGGSVSVWVEL</sequence>
<dbReference type="Gene3D" id="3.20.20.80">
    <property type="entry name" value="Glycosidases"/>
    <property type="match status" value="1"/>
</dbReference>
<comment type="caution">
    <text evidence="10">The sequence shown here is derived from an EMBL/GenBank/DDBJ whole genome shotgun (WGS) entry which is preliminary data.</text>
</comment>
<feature type="binding site" evidence="8">
    <location>
        <position position="449"/>
    </location>
    <ligand>
        <name>Ca(2+)</name>
        <dbReference type="ChEBI" id="CHEBI:29108"/>
        <label>3</label>
    </ligand>
</feature>
<feature type="binding site" evidence="8">
    <location>
        <position position="212"/>
    </location>
    <ligand>
        <name>Ca(2+)</name>
        <dbReference type="ChEBI" id="CHEBI:29108"/>
        <label>1</label>
    </ligand>
</feature>
<feature type="binding site" evidence="8">
    <location>
        <position position="106"/>
    </location>
    <ligand>
        <name>Ca(2+)</name>
        <dbReference type="ChEBI" id="CHEBI:29108"/>
        <label>1</label>
    </ligand>
</feature>
<evidence type="ECO:0000256" key="7">
    <source>
        <dbReference type="PIRSR" id="PIRSR001021-1"/>
    </source>
</evidence>
<feature type="binding site" evidence="8">
    <location>
        <position position="214"/>
    </location>
    <ligand>
        <name>Ca(2+)</name>
        <dbReference type="ChEBI" id="CHEBI:29108"/>
        <label>2</label>
    </ligand>
</feature>
<dbReference type="PIRSF" id="PIRSF001021">
    <property type="entry name" value="Alph-amls_thrmst"/>
    <property type="match status" value="1"/>
</dbReference>
<feature type="active site" description="Nucleophile" evidence="7">
    <location>
        <position position="243"/>
    </location>
</feature>
<dbReference type="NCBIfam" id="NF006968">
    <property type="entry name" value="PRK09441.1-1"/>
    <property type="match status" value="1"/>
</dbReference>
<dbReference type="Gene3D" id="2.60.40.1180">
    <property type="entry name" value="Golgi alpha-mannosidase II"/>
    <property type="match status" value="1"/>
</dbReference>
<evidence type="ECO:0000256" key="3">
    <source>
        <dbReference type="ARBA" id="ARBA00022723"/>
    </source>
</evidence>
<feature type="domain" description="Glycosyl hydrolase family 13 catalytic" evidence="9">
    <location>
        <begin position="6"/>
        <end position="411"/>
    </location>
</feature>
<evidence type="ECO:0000256" key="6">
    <source>
        <dbReference type="ARBA" id="ARBA00023295"/>
    </source>
</evidence>
<accession>A0A2A2TC46</accession>
<dbReference type="InterPro" id="IPR006047">
    <property type="entry name" value="GH13_cat_dom"/>
</dbReference>
<dbReference type="Proteomes" id="UP000218238">
    <property type="component" value="Unassembled WGS sequence"/>
</dbReference>
<dbReference type="OrthoDB" id="9805159at2"/>
<evidence type="ECO:0000256" key="4">
    <source>
        <dbReference type="ARBA" id="ARBA00022801"/>
    </source>
</evidence>
<dbReference type="GO" id="GO:0005509">
    <property type="term" value="F:calcium ion binding"/>
    <property type="evidence" value="ECO:0007669"/>
    <property type="project" value="InterPro"/>
</dbReference>
<feature type="binding site" evidence="8">
    <location>
        <position position="312"/>
    </location>
    <ligand>
        <name>Ca(2+)</name>
        <dbReference type="ChEBI" id="CHEBI:29108"/>
        <label>3</label>
    </ligand>
</feature>
<keyword evidence="8" id="KW-0106">Calcium</keyword>
<evidence type="ECO:0000256" key="1">
    <source>
        <dbReference type="ARBA" id="ARBA00001913"/>
    </source>
</evidence>
<feature type="active site" description="Proton donor" evidence="7">
    <location>
        <position position="273"/>
    </location>
</feature>
<evidence type="ECO:0000313" key="11">
    <source>
        <dbReference type="Proteomes" id="UP000218238"/>
    </source>
</evidence>
<dbReference type="SUPFAM" id="SSF51445">
    <property type="entry name" value="(Trans)glycosidases"/>
    <property type="match status" value="1"/>
</dbReference>
<organism evidence="10 11">
    <name type="scientific">Brunnivagina elsteri CCALA 953</name>
    <dbReference type="NCBI Taxonomy" id="987040"/>
    <lineage>
        <taxon>Bacteria</taxon>
        <taxon>Bacillati</taxon>
        <taxon>Cyanobacteriota</taxon>
        <taxon>Cyanophyceae</taxon>
        <taxon>Nostocales</taxon>
        <taxon>Calotrichaceae</taxon>
        <taxon>Brunnivagina</taxon>
    </lineage>
</organism>
<keyword evidence="4" id="KW-0378">Hydrolase</keyword>
<evidence type="ECO:0000259" key="9">
    <source>
        <dbReference type="SMART" id="SM00642"/>
    </source>
</evidence>
<comment type="cofactor">
    <cofactor evidence="1">
        <name>Ca(2+)</name>
        <dbReference type="ChEBI" id="CHEBI:29108"/>
    </cofactor>
</comment>
<dbReference type="GO" id="GO:0004553">
    <property type="term" value="F:hydrolase activity, hydrolyzing O-glycosyl compounds"/>
    <property type="evidence" value="ECO:0007669"/>
    <property type="project" value="InterPro"/>
</dbReference>
<dbReference type="InterPro" id="IPR013780">
    <property type="entry name" value="Glyco_hydro_b"/>
</dbReference>
<dbReference type="SUPFAM" id="SSF51011">
    <property type="entry name" value="Glycosyl hydrolase domain"/>
    <property type="match status" value="1"/>
</dbReference>
<evidence type="ECO:0000256" key="8">
    <source>
        <dbReference type="PIRSR" id="PIRSR001021-2"/>
    </source>
</evidence>
<proteinExistence type="inferred from homology"/>
<feature type="binding site" evidence="8">
    <location>
        <position position="195"/>
    </location>
    <ligand>
        <name>Ca(2+)</name>
        <dbReference type="ChEBI" id="CHEBI:29108"/>
        <label>2</label>
    </ligand>
</feature>
<feature type="binding site" evidence="8">
    <location>
        <position position="163"/>
    </location>
    <ligand>
        <name>Ca(2+)</name>
        <dbReference type="ChEBI" id="CHEBI:29108"/>
        <label>2</label>
    </ligand>
</feature>
<evidence type="ECO:0000313" key="10">
    <source>
        <dbReference type="EMBL" id="PAX50982.1"/>
    </source>
</evidence>
<name>A0A2A2TC46_9CYAN</name>
<dbReference type="AlphaFoldDB" id="A0A2A2TC46"/>
<keyword evidence="6" id="KW-0326">Glycosidase</keyword>
<dbReference type="PANTHER" id="PTHR43447">
    <property type="entry name" value="ALPHA-AMYLASE"/>
    <property type="match status" value="1"/>
</dbReference>
<protein>
    <submittedName>
        <fullName evidence="10">Alpha-amylase</fullName>
    </submittedName>
</protein>
<dbReference type="Gene3D" id="2.40.30.140">
    <property type="match status" value="1"/>
</dbReference>
<gene>
    <name evidence="10" type="ORF">CK510_27270</name>
</gene>
<keyword evidence="3 8" id="KW-0479">Metal-binding</keyword>
<dbReference type="InterPro" id="IPR017853">
    <property type="entry name" value="GH"/>
</dbReference>
<dbReference type="Pfam" id="PF00128">
    <property type="entry name" value="Alpha-amylase"/>
    <property type="match status" value="1"/>
</dbReference>
<keyword evidence="5" id="KW-0119">Carbohydrate metabolism</keyword>
<evidence type="ECO:0000256" key="2">
    <source>
        <dbReference type="ARBA" id="ARBA00008061"/>
    </source>
</evidence>
<dbReference type="NCBIfam" id="NF006969">
    <property type="entry name" value="PRK09441.1-2"/>
    <property type="match status" value="1"/>
</dbReference>
<dbReference type="GO" id="GO:0005975">
    <property type="term" value="P:carbohydrate metabolic process"/>
    <property type="evidence" value="ECO:0007669"/>
    <property type="project" value="InterPro"/>
</dbReference>
<dbReference type="InterPro" id="IPR013776">
    <property type="entry name" value="A-amylase_thermo"/>
</dbReference>